<dbReference type="AlphaFoldDB" id="A0A1G4RHY2"/>
<evidence type="ECO:0000256" key="2">
    <source>
        <dbReference type="SAM" id="SignalP"/>
    </source>
</evidence>
<dbReference type="OrthoDB" id="5523615at2"/>
<organism evidence="3 4">
    <name type="scientific">Asticcacaulis taihuensis</name>
    <dbReference type="NCBI Taxonomy" id="260084"/>
    <lineage>
        <taxon>Bacteria</taxon>
        <taxon>Pseudomonadati</taxon>
        <taxon>Pseudomonadota</taxon>
        <taxon>Alphaproteobacteria</taxon>
        <taxon>Caulobacterales</taxon>
        <taxon>Caulobacteraceae</taxon>
        <taxon>Asticcacaulis</taxon>
    </lineage>
</organism>
<keyword evidence="2" id="KW-0732">Signal</keyword>
<feature type="chain" id="PRO_5011442971" description="Tetratricopeptide repeat-containing protein" evidence="2">
    <location>
        <begin position="22"/>
        <end position="638"/>
    </location>
</feature>
<dbReference type="SUPFAM" id="SSF48452">
    <property type="entry name" value="TPR-like"/>
    <property type="match status" value="1"/>
</dbReference>
<protein>
    <recommendedName>
        <fullName evidence="5">Tetratricopeptide repeat-containing protein</fullName>
    </recommendedName>
</protein>
<gene>
    <name evidence="3" type="ORF">SAMN02927928_1929</name>
</gene>
<evidence type="ECO:0000313" key="3">
    <source>
        <dbReference type="EMBL" id="SCW56241.1"/>
    </source>
</evidence>
<evidence type="ECO:0000313" key="4">
    <source>
        <dbReference type="Proteomes" id="UP000199150"/>
    </source>
</evidence>
<evidence type="ECO:0008006" key="5">
    <source>
        <dbReference type="Google" id="ProtNLM"/>
    </source>
</evidence>
<keyword evidence="4" id="KW-1185">Reference proteome</keyword>
<dbReference type="Proteomes" id="UP000199150">
    <property type="component" value="Unassembled WGS sequence"/>
</dbReference>
<dbReference type="InterPro" id="IPR011990">
    <property type="entry name" value="TPR-like_helical_dom_sf"/>
</dbReference>
<dbReference type="STRING" id="260084.SAMN02927928_1929"/>
<accession>A0A1G4RHY2</accession>
<feature type="region of interest" description="Disordered" evidence="1">
    <location>
        <begin position="614"/>
        <end position="638"/>
    </location>
</feature>
<dbReference type="EMBL" id="FMTS01000002">
    <property type="protein sequence ID" value="SCW56241.1"/>
    <property type="molecule type" value="Genomic_DNA"/>
</dbReference>
<reference evidence="4" key="1">
    <citation type="submission" date="2016-10" db="EMBL/GenBank/DDBJ databases">
        <authorList>
            <person name="Varghese N."/>
            <person name="Submissions S."/>
        </authorList>
    </citation>
    <scope>NUCLEOTIDE SEQUENCE [LARGE SCALE GENOMIC DNA]</scope>
    <source>
        <strain evidence="4">CGMCC 1.3431</strain>
    </source>
</reference>
<dbReference type="RefSeq" id="WP_090646943.1">
    <property type="nucleotide sequence ID" value="NZ_CBCRYE010000006.1"/>
</dbReference>
<dbReference type="Gene3D" id="1.25.40.10">
    <property type="entry name" value="Tetratricopeptide repeat domain"/>
    <property type="match status" value="1"/>
</dbReference>
<name>A0A1G4RHY2_9CAUL</name>
<evidence type="ECO:0000256" key="1">
    <source>
        <dbReference type="SAM" id="MobiDB-lite"/>
    </source>
</evidence>
<feature type="signal peptide" evidence="2">
    <location>
        <begin position="1"/>
        <end position="21"/>
    </location>
</feature>
<sequence length="638" mass="70049">MNLQALTGLLAMLFVAGTASAQTTPPTNPDSTTVIVQGEKPGRPHNWLKAESPHFTVYSDTSRGHVRELLENMERFRYVLNTLSHIGEGPAGAPKFTLYYLADAEDLAIVNPEMPNRAAGLYEACEEGVQGFAAYRPGPAYVEQNAAEQPENEGQTLIFQAYARYFFRSHFPQRAPLWYIEGYARYVSTMRFEDKTAILGLPPYSTDAYLRGLDMRYPSRLDYKDVLNDNDWFSNRRGETGALQNDVAAKRNRQRVTDQGPAELARSENGRLAAEFTSRSWLLTHWILSSPERAQKLAAYDAAVQAGESRVDAFSRLFGSSAVSLDVVLRKYLLKELKPGRMAVPGLPLPEVTFDDLPASTENLMLENAALQGCPSAAHGRRLLNDIRNEAARHPENPVAQIALSRAEMLYGDPRAALPWLQKTATANPSDFEVSYLLGRAELKLAETTDNPDAYEAAEAALTQASGLEPNSAANAFWYYRARASGNDHIDADAAGAAVMAWKLAPEVDAYVFNAALVHAQSGDMATATRLFNQLASDPRPGPWAKPARDWLARLKAGAGKADVLAAIVAPERPDTGWHGQVDWTVNTTAVLSDVIRQQDEDDKLRMQAKAFWAPPADNATPQGGQVMPNAAQEKIGE</sequence>
<proteinExistence type="predicted"/>